<dbReference type="Pfam" id="PF03583">
    <property type="entry name" value="LIP"/>
    <property type="match status" value="1"/>
</dbReference>
<dbReference type="Gene3D" id="1.10.260.130">
    <property type="match status" value="1"/>
</dbReference>
<keyword evidence="1" id="KW-0732">Signal</keyword>
<dbReference type="Proteomes" id="UP000360750">
    <property type="component" value="Unassembled WGS sequence"/>
</dbReference>
<accession>A0ABD7V5P1</accession>
<proteinExistence type="predicted"/>
<dbReference type="InterPro" id="IPR029058">
    <property type="entry name" value="AB_hydrolase_fold"/>
</dbReference>
<name>A0ABD7V5P1_9ACTN</name>
<comment type="caution">
    <text evidence="2">The sequence shown here is derived from an EMBL/GenBank/DDBJ whole genome shotgun (WGS) entry which is preliminary data.</text>
</comment>
<organism evidence="2 3">
    <name type="scientific">Gordonia paraffinivorans</name>
    <dbReference type="NCBI Taxonomy" id="175628"/>
    <lineage>
        <taxon>Bacteria</taxon>
        <taxon>Bacillati</taxon>
        <taxon>Actinomycetota</taxon>
        <taxon>Actinomycetes</taxon>
        <taxon>Mycobacteriales</taxon>
        <taxon>Gordoniaceae</taxon>
        <taxon>Gordonia</taxon>
    </lineage>
</organism>
<gene>
    <name evidence="2" type="ORF">NCTC8139_03185</name>
</gene>
<reference evidence="2 3" key="1">
    <citation type="submission" date="2019-02" db="EMBL/GenBank/DDBJ databases">
        <authorList>
            <consortium name="Pathogen Informatics"/>
        </authorList>
    </citation>
    <scope>NUCLEOTIDE SEQUENCE [LARGE SCALE GENOMIC DNA]</scope>
    <source>
        <strain evidence="2 3">3012STDY6756503</strain>
    </source>
</reference>
<dbReference type="AlphaFoldDB" id="A0ABD7V5P1"/>
<dbReference type="PANTHER" id="PTHR34853:SF1">
    <property type="entry name" value="LIPASE 5"/>
    <property type="match status" value="1"/>
</dbReference>
<protein>
    <submittedName>
        <fullName evidence="2">Secretory lipase</fullName>
    </submittedName>
</protein>
<dbReference type="Gene3D" id="3.40.50.1820">
    <property type="entry name" value="alpha/beta hydrolase"/>
    <property type="match status" value="1"/>
</dbReference>
<feature type="signal peptide" evidence="1">
    <location>
        <begin position="1"/>
        <end position="36"/>
    </location>
</feature>
<dbReference type="SUPFAM" id="SSF53474">
    <property type="entry name" value="alpha/beta-Hydrolases"/>
    <property type="match status" value="1"/>
</dbReference>
<dbReference type="EMBL" id="CAACYD010000007">
    <property type="protein sequence ID" value="VFA89618.1"/>
    <property type="molecule type" value="Genomic_DNA"/>
</dbReference>
<evidence type="ECO:0000313" key="3">
    <source>
        <dbReference type="Proteomes" id="UP000360750"/>
    </source>
</evidence>
<evidence type="ECO:0000313" key="2">
    <source>
        <dbReference type="EMBL" id="VFA89618.1"/>
    </source>
</evidence>
<dbReference type="PANTHER" id="PTHR34853">
    <property type="match status" value="1"/>
</dbReference>
<sequence length="503" mass="54410">MRSFLGSRRALVRLSSCVAVASTVLAGGMFAATASAAPYEETPSERRTLAKLDRVAAQPTPSVAKLKAANSDPDAHLVTTPRPDSILNESVLEMIKTSSVTSPWEQFTGLLGYRDFYKEPKLTGNEAPGTLLKVQKFPMQFATTFVAGTKPGAIDAYMTMYVTERLDGSKNVSTGVIMIPRDGIKNSERKLIAYQEANDSLGARCHPSTQWSGGVFSEASAWSALGPLAQMFGKGYGVVITDIGNSGNPGPNGVSEVFAGRVAGMALLNGLRAAYQVKSLGLNPKQPVGFFGIAGGGNGAGYAAEYQPWYYPELNVGAVVLQNFNADQKQFVNFSNGSMASAFGFATIVGLNESYSSMNLDKHLNELGRAQAAAWKTMCQTYGYFVFGFERFEPLFKGNQNPAEIKDFQYAYADNIMGTDKYGPQAPTLITSCGEDGSFMSVTPAADMRKLVQRYRDLGTKVTYVPAKCDDTELITNTYRWTTDLFGMQTIDWIDAKLKKASS</sequence>
<feature type="chain" id="PRO_5044814950" evidence="1">
    <location>
        <begin position="37"/>
        <end position="503"/>
    </location>
</feature>
<evidence type="ECO:0000256" key="1">
    <source>
        <dbReference type="SAM" id="SignalP"/>
    </source>
</evidence>
<dbReference type="InterPro" id="IPR005152">
    <property type="entry name" value="Lipase_secreted"/>
</dbReference>